<dbReference type="OrthoDB" id="1723750at2759"/>
<evidence type="ECO:0000256" key="9">
    <source>
        <dbReference type="ARBA" id="ARBA00038126"/>
    </source>
</evidence>
<dbReference type="InterPro" id="IPR029063">
    <property type="entry name" value="SAM-dependent_MTases_sf"/>
</dbReference>
<evidence type="ECO:0000313" key="11">
    <source>
        <dbReference type="Proteomes" id="UP000673691"/>
    </source>
</evidence>
<comment type="similarity">
    <text evidence="9">Belongs to the methyltransferase superfamily. METTL18 family.</text>
</comment>
<keyword evidence="7" id="KW-0949">S-adenosyl-L-methionine</keyword>
<dbReference type="Gene3D" id="3.40.50.150">
    <property type="entry name" value="Vaccinia Virus protein VP39"/>
    <property type="match status" value="1"/>
</dbReference>
<dbReference type="PANTHER" id="PTHR14614">
    <property type="entry name" value="HEPATOCELLULAR CARCINOMA-ASSOCIATED ANTIGEN"/>
    <property type="match status" value="1"/>
</dbReference>
<reference evidence="10 11" key="1">
    <citation type="journal article" name="Sci. Rep.">
        <title>Genome-scale phylogenetic analyses confirm Olpidium as the closest living zoosporic fungus to the non-flagellated, terrestrial fungi.</title>
        <authorList>
            <person name="Chang Y."/>
            <person name="Rochon D."/>
            <person name="Sekimoto S."/>
            <person name="Wang Y."/>
            <person name="Chovatia M."/>
            <person name="Sandor L."/>
            <person name="Salamov A."/>
            <person name="Grigoriev I.V."/>
            <person name="Stajich J.E."/>
            <person name="Spatafora J.W."/>
        </authorList>
    </citation>
    <scope>NUCLEOTIDE SEQUENCE [LARGE SCALE GENOMIC DNA]</scope>
    <source>
        <strain evidence="10">S191</strain>
    </source>
</reference>
<evidence type="ECO:0000256" key="4">
    <source>
        <dbReference type="ARBA" id="ARBA00022490"/>
    </source>
</evidence>
<organism evidence="10 11">
    <name type="scientific">Olpidium bornovanus</name>
    <dbReference type="NCBI Taxonomy" id="278681"/>
    <lineage>
        <taxon>Eukaryota</taxon>
        <taxon>Fungi</taxon>
        <taxon>Fungi incertae sedis</taxon>
        <taxon>Olpidiomycota</taxon>
        <taxon>Olpidiomycotina</taxon>
        <taxon>Olpidiomycetes</taxon>
        <taxon>Olpidiales</taxon>
        <taxon>Olpidiaceae</taxon>
        <taxon>Olpidium</taxon>
    </lineage>
</organism>
<gene>
    <name evidence="10" type="ORF">BJ554DRAFT_8410</name>
</gene>
<evidence type="ECO:0000256" key="7">
    <source>
        <dbReference type="ARBA" id="ARBA00022691"/>
    </source>
</evidence>
<keyword evidence="4" id="KW-0963">Cytoplasm</keyword>
<accession>A0A8H7ZUP3</accession>
<dbReference type="GO" id="GO:0032259">
    <property type="term" value="P:methylation"/>
    <property type="evidence" value="ECO:0007669"/>
    <property type="project" value="UniProtKB-KW"/>
</dbReference>
<dbReference type="EC" id="2.1.1.85" evidence="3"/>
<dbReference type="GO" id="GO:0018064">
    <property type="term" value="F:protein-L-histidine N-tele-methyltransferase activity"/>
    <property type="evidence" value="ECO:0007669"/>
    <property type="project" value="UniProtKB-EC"/>
</dbReference>
<dbReference type="SUPFAM" id="SSF53335">
    <property type="entry name" value="S-adenosyl-L-methionine-dependent methyltransferases"/>
    <property type="match status" value="1"/>
</dbReference>
<sequence length="361" mass="38070">MFRFDFQADGAVRDPAPDELQKPFDAVLRGDEDPVAARVHAEPFAEVPLERLVGNLPPSLLIETVRLAGGGVLLKRHMADVKFQVAAEDDLDDAASAVAGRAGPSAVRAAAAISESSDLVPGVYEGGLKTWECSVDLAGHLASRVCGPDLEGKRVLELGCGSALPSACVLRRCPALSALHVQDYNEDVLALVTLPNLIVNCPEFGAERAAGAGSGSGRDECRVVALEGDAAEDPGTAAEADGEGKTLPPSQLYDLVLTSETVYSPASVSRLCRALRACLRPPAFPEDAGGIALVAAKTFYFGVGGGTRAFCEEIERERAGAEERTEWDDAFVLRAESVWDTKASGGVRREIIKVAFATRPK</sequence>
<evidence type="ECO:0000313" key="10">
    <source>
        <dbReference type="EMBL" id="KAG5459640.1"/>
    </source>
</evidence>
<comment type="subcellular location">
    <subcellularLocation>
        <location evidence="2">Cytoplasm</location>
    </subcellularLocation>
    <subcellularLocation>
        <location evidence="1">Nucleus</location>
    </subcellularLocation>
</comment>
<keyword evidence="6" id="KW-0808">Transferase</keyword>
<evidence type="ECO:0000256" key="6">
    <source>
        <dbReference type="ARBA" id="ARBA00022679"/>
    </source>
</evidence>
<evidence type="ECO:0000256" key="2">
    <source>
        <dbReference type="ARBA" id="ARBA00004496"/>
    </source>
</evidence>
<comment type="caution">
    <text evidence="10">The sequence shown here is derived from an EMBL/GenBank/DDBJ whole genome shotgun (WGS) entry which is preliminary data.</text>
</comment>
<proteinExistence type="inferred from homology"/>
<dbReference type="EMBL" id="JAEFCI010006505">
    <property type="protein sequence ID" value="KAG5459640.1"/>
    <property type="molecule type" value="Genomic_DNA"/>
</dbReference>
<keyword evidence="5" id="KW-0489">Methyltransferase</keyword>
<keyword evidence="11" id="KW-1185">Reference proteome</keyword>
<evidence type="ECO:0000256" key="8">
    <source>
        <dbReference type="ARBA" id="ARBA00023242"/>
    </source>
</evidence>
<dbReference type="GO" id="GO:0005634">
    <property type="term" value="C:nucleus"/>
    <property type="evidence" value="ECO:0007669"/>
    <property type="project" value="UniProtKB-SubCell"/>
</dbReference>
<evidence type="ECO:0000256" key="1">
    <source>
        <dbReference type="ARBA" id="ARBA00004123"/>
    </source>
</evidence>
<dbReference type="Proteomes" id="UP000673691">
    <property type="component" value="Unassembled WGS sequence"/>
</dbReference>
<evidence type="ECO:0000256" key="5">
    <source>
        <dbReference type="ARBA" id="ARBA00022603"/>
    </source>
</evidence>
<name>A0A8H7ZUP3_9FUNG</name>
<dbReference type="InterPro" id="IPR019410">
    <property type="entry name" value="Methyltransf_16"/>
</dbReference>
<evidence type="ECO:0000256" key="3">
    <source>
        <dbReference type="ARBA" id="ARBA00012533"/>
    </source>
</evidence>
<protein>
    <recommendedName>
        <fullName evidence="3">protein-histidine N-methyltransferase</fullName>
        <ecNumber evidence="3">2.1.1.85</ecNumber>
    </recommendedName>
</protein>
<dbReference type="PANTHER" id="PTHR14614:SF39">
    <property type="entry name" value="HISTIDINE PROTEIN METHYLTRANSFERASE 1 HOMOLOG"/>
    <property type="match status" value="1"/>
</dbReference>
<dbReference type="AlphaFoldDB" id="A0A8H7ZUP3"/>
<dbReference type="GO" id="GO:0005737">
    <property type="term" value="C:cytoplasm"/>
    <property type="evidence" value="ECO:0007669"/>
    <property type="project" value="UniProtKB-SubCell"/>
</dbReference>
<keyword evidence="8" id="KW-0539">Nucleus</keyword>